<accession>A0A0E9XS75</accession>
<protein>
    <submittedName>
        <fullName evidence="1">Uncharacterized protein</fullName>
    </submittedName>
</protein>
<organism evidence="1">
    <name type="scientific">Anguilla anguilla</name>
    <name type="common">European freshwater eel</name>
    <name type="synonym">Muraena anguilla</name>
    <dbReference type="NCBI Taxonomy" id="7936"/>
    <lineage>
        <taxon>Eukaryota</taxon>
        <taxon>Metazoa</taxon>
        <taxon>Chordata</taxon>
        <taxon>Craniata</taxon>
        <taxon>Vertebrata</taxon>
        <taxon>Euteleostomi</taxon>
        <taxon>Actinopterygii</taxon>
        <taxon>Neopterygii</taxon>
        <taxon>Teleostei</taxon>
        <taxon>Anguilliformes</taxon>
        <taxon>Anguillidae</taxon>
        <taxon>Anguilla</taxon>
    </lineage>
</organism>
<sequence>MPSSQRPQLAHMQFLTTVNHNSKSFIFFSCFFFCWV</sequence>
<proteinExistence type="predicted"/>
<reference evidence="1" key="1">
    <citation type="submission" date="2014-11" db="EMBL/GenBank/DDBJ databases">
        <authorList>
            <person name="Amaro Gonzalez C."/>
        </authorList>
    </citation>
    <scope>NUCLEOTIDE SEQUENCE</scope>
</reference>
<name>A0A0E9XS75_ANGAN</name>
<dbReference type="EMBL" id="GBXM01004039">
    <property type="protein sequence ID" value="JAI04539.1"/>
    <property type="molecule type" value="Transcribed_RNA"/>
</dbReference>
<evidence type="ECO:0000313" key="1">
    <source>
        <dbReference type="EMBL" id="JAI04539.1"/>
    </source>
</evidence>
<dbReference type="AlphaFoldDB" id="A0A0E9XS75"/>
<reference evidence="1" key="2">
    <citation type="journal article" date="2015" name="Fish Shellfish Immunol.">
        <title>Early steps in the European eel (Anguilla anguilla)-Vibrio vulnificus interaction in the gills: Role of the RtxA13 toxin.</title>
        <authorList>
            <person name="Callol A."/>
            <person name="Pajuelo D."/>
            <person name="Ebbesson L."/>
            <person name="Teles M."/>
            <person name="MacKenzie S."/>
            <person name="Amaro C."/>
        </authorList>
    </citation>
    <scope>NUCLEOTIDE SEQUENCE</scope>
</reference>